<sequence length="55" mass="6266">MGALGVADRWADLGTAAWSADYNYGPGWVRPLLDAYGVDEDVERLAYYRRLWEIT</sequence>
<organism evidence="1 2">
    <name type="scientific">Nocardia aurantia</name>
    <dbReference type="NCBI Taxonomy" id="2585199"/>
    <lineage>
        <taxon>Bacteria</taxon>
        <taxon>Bacillati</taxon>
        <taxon>Actinomycetota</taxon>
        <taxon>Actinomycetes</taxon>
        <taxon>Mycobacteriales</taxon>
        <taxon>Nocardiaceae</taxon>
        <taxon>Nocardia</taxon>
    </lineage>
</organism>
<keyword evidence="2" id="KW-1185">Reference proteome</keyword>
<comment type="caution">
    <text evidence="1">The sequence shown here is derived from an EMBL/GenBank/DDBJ whole genome shotgun (WGS) entry which is preliminary data.</text>
</comment>
<reference evidence="1 2" key="1">
    <citation type="submission" date="2019-10" db="EMBL/GenBank/DDBJ databases">
        <title>Nocardia macrotermitis sp. nov. and Nocardia aurantia sp. nov., isolated from the gut of fungus growing-termite Macrotermes natalensis.</title>
        <authorList>
            <person name="Benndorf R."/>
            <person name="Schwitalla J."/>
            <person name="Martin K."/>
            <person name="De Beer W."/>
            <person name="Kaster A.-K."/>
            <person name="Vollmers J."/>
            <person name="Poulsen M."/>
            <person name="Beemelmanns C."/>
        </authorList>
    </citation>
    <scope>NUCLEOTIDE SEQUENCE [LARGE SCALE GENOMIC DNA]</scope>
    <source>
        <strain evidence="1 2">RB56</strain>
    </source>
</reference>
<dbReference type="AlphaFoldDB" id="A0A7K0DLW9"/>
<dbReference type="SUPFAM" id="SSF56112">
    <property type="entry name" value="Protein kinase-like (PK-like)"/>
    <property type="match status" value="1"/>
</dbReference>
<evidence type="ECO:0000313" key="2">
    <source>
        <dbReference type="Proteomes" id="UP000431401"/>
    </source>
</evidence>
<gene>
    <name evidence="1" type="ORF">NRB56_22430</name>
</gene>
<protein>
    <recommendedName>
        <fullName evidence="3">Aminoglycoside phosphotransferase domain-containing protein</fullName>
    </recommendedName>
</protein>
<dbReference type="EMBL" id="WEGI01000004">
    <property type="protein sequence ID" value="MQY26671.1"/>
    <property type="molecule type" value="Genomic_DNA"/>
</dbReference>
<evidence type="ECO:0000313" key="1">
    <source>
        <dbReference type="EMBL" id="MQY26671.1"/>
    </source>
</evidence>
<accession>A0A7K0DLW9</accession>
<name>A0A7K0DLW9_9NOCA</name>
<dbReference type="Gene3D" id="3.90.1200.10">
    <property type="match status" value="1"/>
</dbReference>
<dbReference type="InterPro" id="IPR011009">
    <property type="entry name" value="Kinase-like_dom_sf"/>
</dbReference>
<dbReference type="Proteomes" id="UP000431401">
    <property type="component" value="Unassembled WGS sequence"/>
</dbReference>
<proteinExistence type="predicted"/>
<evidence type="ECO:0008006" key="3">
    <source>
        <dbReference type="Google" id="ProtNLM"/>
    </source>
</evidence>